<name>A0A8X6FGM3_TRICU</name>
<organism evidence="2 3">
    <name type="scientific">Trichonephila clavata</name>
    <name type="common">Joro spider</name>
    <name type="synonym">Nephila clavata</name>
    <dbReference type="NCBI Taxonomy" id="2740835"/>
    <lineage>
        <taxon>Eukaryota</taxon>
        <taxon>Metazoa</taxon>
        <taxon>Ecdysozoa</taxon>
        <taxon>Arthropoda</taxon>
        <taxon>Chelicerata</taxon>
        <taxon>Arachnida</taxon>
        <taxon>Araneae</taxon>
        <taxon>Araneomorphae</taxon>
        <taxon>Entelegynae</taxon>
        <taxon>Araneoidea</taxon>
        <taxon>Nephilidae</taxon>
        <taxon>Trichonephila</taxon>
    </lineage>
</organism>
<evidence type="ECO:0000313" key="2">
    <source>
        <dbReference type="EMBL" id="GFQ79597.1"/>
    </source>
</evidence>
<reference evidence="2" key="1">
    <citation type="submission" date="2020-07" db="EMBL/GenBank/DDBJ databases">
        <title>Multicomponent nature underlies the extraordinary mechanical properties of spider dragline silk.</title>
        <authorList>
            <person name="Kono N."/>
            <person name="Nakamura H."/>
            <person name="Mori M."/>
            <person name="Yoshida Y."/>
            <person name="Ohtoshi R."/>
            <person name="Malay A.D."/>
            <person name="Moran D.A.P."/>
            <person name="Tomita M."/>
            <person name="Numata K."/>
            <person name="Arakawa K."/>
        </authorList>
    </citation>
    <scope>NUCLEOTIDE SEQUENCE</scope>
</reference>
<feature type="region of interest" description="Disordered" evidence="1">
    <location>
        <begin position="46"/>
        <end position="87"/>
    </location>
</feature>
<evidence type="ECO:0000256" key="1">
    <source>
        <dbReference type="SAM" id="MobiDB-lite"/>
    </source>
</evidence>
<dbReference type="OrthoDB" id="10336219at2759"/>
<gene>
    <name evidence="2" type="ORF">TNCT_63891</name>
</gene>
<proteinExistence type="predicted"/>
<protein>
    <submittedName>
        <fullName evidence="2">Uncharacterized protein</fullName>
    </submittedName>
</protein>
<keyword evidence="3" id="KW-1185">Reference proteome</keyword>
<sequence length="87" mass="9565">MFTSAKVCTCGQKQRVVMENNRGSVRIPDGDTPSVSKRRFSWGTKSLIPGKTGVRHRGARSDNAQHHSIKTATGKLIRQTPSLNFSP</sequence>
<dbReference type="AlphaFoldDB" id="A0A8X6FGM3"/>
<evidence type="ECO:0000313" key="3">
    <source>
        <dbReference type="Proteomes" id="UP000887116"/>
    </source>
</evidence>
<dbReference type="EMBL" id="BMAO01022099">
    <property type="protein sequence ID" value="GFQ79597.1"/>
    <property type="molecule type" value="Genomic_DNA"/>
</dbReference>
<dbReference type="Proteomes" id="UP000887116">
    <property type="component" value="Unassembled WGS sequence"/>
</dbReference>
<comment type="caution">
    <text evidence="2">The sequence shown here is derived from an EMBL/GenBank/DDBJ whole genome shotgun (WGS) entry which is preliminary data.</text>
</comment>
<accession>A0A8X6FGM3</accession>